<dbReference type="EMBL" id="RYFC01000001">
    <property type="protein sequence ID" value="RTZ50024.1"/>
    <property type="molecule type" value="Genomic_DNA"/>
</dbReference>
<dbReference type="Proteomes" id="UP000276953">
    <property type="component" value="Unassembled WGS sequence"/>
</dbReference>
<name>A0A3S0N8Z4_9FLAO</name>
<organism evidence="1 2">
    <name type="scientific">Chryseobacterium arthrosphaerae</name>
    <dbReference type="NCBI Taxonomy" id="651561"/>
    <lineage>
        <taxon>Bacteria</taxon>
        <taxon>Pseudomonadati</taxon>
        <taxon>Bacteroidota</taxon>
        <taxon>Flavobacteriia</taxon>
        <taxon>Flavobacteriales</taxon>
        <taxon>Weeksellaceae</taxon>
        <taxon>Chryseobacterium group</taxon>
        <taxon>Chryseobacterium</taxon>
    </lineage>
</organism>
<evidence type="ECO:0000313" key="2">
    <source>
        <dbReference type="Proteomes" id="UP000276953"/>
    </source>
</evidence>
<dbReference type="Gene3D" id="2.60.120.260">
    <property type="entry name" value="Galactose-binding domain-like"/>
    <property type="match status" value="1"/>
</dbReference>
<comment type="caution">
    <text evidence="1">The sequence shown here is derived from an EMBL/GenBank/DDBJ whole genome shotgun (WGS) entry which is preliminary data.</text>
</comment>
<accession>A0A3S0N8Z4</accession>
<evidence type="ECO:0000313" key="1">
    <source>
        <dbReference type="EMBL" id="RTZ50024.1"/>
    </source>
</evidence>
<evidence type="ECO:0008006" key="3">
    <source>
        <dbReference type="Google" id="ProtNLM"/>
    </source>
</evidence>
<gene>
    <name evidence="1" type="ORF">EJ377_08005</name>
</gene>
<sequence>MMLLPFVYQGQSKIDNLSFESVENNLPKSWSIIGDSPATISIDNKEKQDGQYSVLAQSAEKGMTGLMYTLPENYAGKKITISGYIKTENLTDGFAGIWMRIDPKVGFDNMQSKNIKGTTPWTKYETTLTLSPKTQRNCSRNSFTGKGKAWFDNIRITIDGKDIQEAPAFQKKQVNADLDLEFDKGSKISSIDTGKKNLENLKNLGLIWGYLKYYHPNVAEGKYNWDYELFRILPKISGASAKQRDQILTDWIKGLGTFQTEKFILDTKNVKIAPDLNWITNSGFSKELSDLLLQIKDAKRPKANYYVDFYDGVGNPDFSNEKPYENDAYPDAGFRLLSLYKYWNIIQYYFPYKT</sequence>
<protein>
    <recommendedName>
        <fullName evidence="3">CBM-cenC domain-containing protein</fullName>
    </recommendedName>
</protein>
<dbReference type="AlphaFoldDB" id="A0A3S0N8Z4"/>
<reference evidence="1 2" key="1">
    <citation type="submission" date="2018-12" db="EMBL/GenBank/DDBJ databases">
        <title>Draft Genome Sequence of Chryseobacterium arthrosphaerae strain ED882-96 Isolated from the Blood of a Patient with Liver Cirrhosis in Taiwan.</title>
        <authorList>
            <person name="Lin J.-N."/>
            <person name="Lai C.-H."/>
            <person name="Yang C.-H."/>
            <person name="Huang Y.-H."/>
        </authorList>
    </citation>
    <scope>NUCLEOTIDE SEQUENCE [LARGE SCALE GENOMIC DNA]</scope>
    <source>
        <strain evidence="1 2">ED882-96</strain>
    </source>
</reference>
<proteinExistence type="predicted"/>